<dbReference type="RefSeq" id="WP_089212937.1">
    <property type="nucleotide sequence ID" value="NZ_FZOD01000078.1"/>
</dbReference>
<evidence type="ECO:0000313" key="1">
    <source>
        <dbReference type="EMBL" id="SNT60558.1"/>
    </source>
</evidence>
<sequence>MANVEKITVSLPKDLVGHLRALSEEGHIESVSAYVTQAVQDRMERQHRASLFLHRAAEQVQETDSEGWRKAQSWADGLYAQFADQDGTVQGAA</sequence>
<accession>A0A239P1Q4</accession>
<dbReference type="AlphaFoldDB" id="A0A239P1Q4"/>
<dbReference type="Proteomes" id="UP000198282">
    <property type="component" value="Unassembled WGS sequence"/>
</dbReference>
<protein>
    <submittedName>
        <fullName evidence="1">Uncharacterized protein</fullName>
    </submittedName>
</protein>
<evidence type="ECO:0000313" key="2">
    <source>
        <dbReference type="Proteomes" id="UP000198282"/>
    </source>
</evidence>
<proteinExistence type="predicted"/>
<dbReference type="GO" id="GO:0006355">
    <property type="term" value="P:regulation of DNA-templated transcription"/>
    <property type="evidence" value="ECO:0007669"/>
    <property type="project" value="InterPro"/>
</dbReference>
<dbReference type="SUPFAM" id="SSF47598">
    <property type="entry name" value="Ribbon-helix-helix"/>
    <property type="match status" value="1"/>
</dbReference>
<name>A0A239P1Q4_9ACTN</name>
<dbReference type="InterPro" id="IPR010985">
    <property type="entry name" value="Ribbon_hlx_hlx"/>
</dbReference>
<dbReference type="EMBL" id="FZOD01000078">
    <property type="protein sequence ID" value="SNT60558.1"/>
    <property type="molecule type" value="Genomic_DNA"/>
</dbReference>
<reference evidence="1 2" key="1">
    <citation type="submission" date="2017-06" db="EMBL/GenBank/DDBJ databases">
        <authorList>
            <person name="Kim H.J."/>
            <person name="Triplett B.A."/>
        </authorList>
    </citation>
    <scope>NUCLEOTIDE SEQUENCE [LARGE SCALE GENOMIC DNA]</scope>
    <source>
        <strain evidence="1 2">CGMCC 4.2132</strain>
    </source>
</reference>
<gene>
    <name evidence="1" type="ORF">SAMN05216276_107819</name>
</gene>
<dbReference type="CDD" id="cd22231">
    <property type="entry name" value="RHH_NikR_HicB-like"/>
    <property type="match status" value="1"/>
</dbReference>
<organism evidence="1 2">
    <name type="scientific">Streptosporangium subroseum</name>
    <dbReference type="NCBI Taxonomy" id="106412"/>
    <lineage>
        <taxon>Bacteria</taxon>
        <taxon>Bacillati</taxon>
        <taxon>Actinomycetota</taxon>
        <taxon>Actinomycetes</taxon>
        <taxon>Streptosporangiales</taxon>
        <taxon>Streptosporangiaceae</taxon>
        <taxon>Streptosporangium</taxon>
    </lineage>
</organism>
<keyword evidence="2" id="KW-1185">Reference proteome</keyword>